<evidence type="ECO:0000313" key="1">
    <source>
        <dbReference type="EMBL" id="GEL68737.1"/>
    </source>
</evidence>
<evidence type="ECO:0008006" key="5">
    <source>
        <dbReference type="Google" id="ProtNLM"/>
    </source>
</evidence>
<keyword evidence="3" id="KW-1185">Reference proteome</keyword>
<proteinExistence type="predicted"/>
<dbReference type="Gene3D" id="1.20.910.10">
    <property type="entry name" value="Heme oxygenase-like"/>
    <property type="match status" value="1"/>
</dbReference>
<comment type="caution">
    <text evidence="1">The sequence shown here is derived from an EMBL/GenBank/DDBJ whole genome shotgun (WGS) entry which is preliminary data.</text>
</comment>
<evidence type="ECO:0000313" key="2">
    <source>
        <dbReference type="EMBL" id="SDE48587.1"/>
    </source>
</evidence>
<dbReference type="AlphaFoldDB" id="A0A511H5D6"/>
<dbReference type="InterPro" id="IPR016084">
    <property type="entry name" value="Haem_Oase-like_multi-hlx"/>
</dbReference>
<reference evidence="2 3" key="1">
    <citation type="submission" date="2016-10" db="EMBL/GenBank/DDBJ databases">
        <authorList>
            <person name="Varghese N."/>
            <person name="Submissions S."/>
        </authorList>
    </citation>
    <scope>NUCLEOTIDE SEQUENCE [LARGE SCALE GENOMIC DNA]</scope>
    <source>
        <strain evidence="2 3">DSM 2260</strain>
    </source>
</reference>
<dbReference type="EMBL" id="BJVY01000002">
    <property type="protein sequence ID" value="GEL68737.1"/>
    <property type="molecule type" value="Genomic_DNA"/>
</dbReference>
<dbReference type="EMBL" id="FNAJ01000007">
    <property type="protein sequence ID" value="SDE48587.1"/>
    <property type="molecule type" value="Genomic_DNA"/>
</dbReference>
<dbReference type="SUPFAM" id="SSF48613">
    <property type="entry name" value="Heme oxygenase-like"/>
    <property type="match status" value="1"/>
</dbReference>
<name>A0A511H5D6_9BACT</name>
<gene>
    <name evidence="1" type="ORF">MVI01_05210</name>
    <name evidence="2" type="ORF">SAMN04488504_107227</name>
</gene>
<dbReference type="Proteomes" id="UP000321224">
    <property type="component" value="Unassembled WGS sequence"/>
</dbReference>
<dbReference type="Proteomes" id="UP000198717">
    <property type="component" value="Unassembled WGS sequence"/>
</dbReference>
<organism evidence="1 4">
    <name type="scientific">Myxococcus virescens</name>
    <dbReference type="NCBI Taxonomy" id="83456"/>
    <lineage>
        <taxon>Bacteria</taxon>
        <taxon>Pseudomonadati</taxon>
        <taxon>Myxococcota</taxon>
        <taxon>Myxococcia</taxon>
        <taxon>Myxococcales</taxon>
        <taxon>Cystobacterineae</taxon>
        <taxon>Myxococcaceae</taxon>
        <taxon>Myxococcus</taxon>
    </lineage>
</organism>
<evidence type="ECO:0000313" key="3">
    <source>
        <dbReference type="Proteomes" id="UP000198717"/>
    </source>
</evidence>
<evidence type="ECO:0000313" key="4">
    <source>
        <dbReference type="Proteomes" id="UP000321224"/>
    </source>
</evidence>
<accession>A0A511H5D6</accession>
<reference evidence="1 4" key="2">
    <citation type="submission" date="2019-07" db="EMBL/GenBank/DDBJ databases">
        <title>Whole genome shotgun sequence of Myxococcus virescens NBRC 100334.</title>
        <authorList>
            <person name="Hosoyama A."/>
            <person name="Uohara A."/>
            <person name="Ohji S."/>
            <person name="Ichikawa N."/>
        </authorList>
    </citation>
    <scope>NUCLEOTIDE SEQUENCE [LARGE SCALE GENOMIC DNA]</scope>
    <source>
        <strain evidence="1 4">NBRC 100334</strain>
    </source>
</reference>
<sequence length="250" mass="27803">MNMSKQLVEELYTPNLTATRERIKTDPRLKVLLDDKADPALFEAFLITWNSLGVYMTEPVDGWIRRAGEATVKVGLDDVGQKLIAHAKHEAGHHLMMVEDTKHLVARWNERRNPKLNAEELIAQPPTQAMKEYREIHENTITGEMPAAQVAIEYEIEGLSTVLGPVILEQAKRVCGEDILQGMSFLKEHTEIDVGHTALNEVMLNKLLSQVPDKAPIIAKTGASALDIYLRFMGDCVERAGKLVQSAAAA</sequence>
<protein>
    <recommendedName>
        <fullName evidence="5">Iron-containing redox enzyme family protein</fullName>
    </recommendedName>
</protein>